<feature type="region of interest" description="Disordered" evidence="1">
    <location>
        <begin position="93"/>
        <end position="128"/>
    </location>
</feature>
<name>A0A2H0UEV6_9BACT</name>
<evidence type="ECO:0000313" key="4">
    <source>
        <dbReference type="Proteomes" id="UP000229315"/>
    </source>
</evidence>
<proteinExistence type="predicted"/>
<keyword evidence="2" id="KW-0472">Membrane</keyword>
<evidence type="ECO:0000256" key="2">
    <source>
        <dbReference type="SAM" id="Phobius"/>
    </source>
</evidence>
<dbReference type="EMBL" id="PFBH01000021">
    <property type="protein sequence ID" value="PIR84958.1"/>
    <property type="molecule type" value="Genomic_DNA"/>
</dbReference>
<comment type="caution">
    <text evidence="3">The sequence shown here is derived from an EMBL/GenBank/DDBJ whole genome shotgun (WGS) entry which is preliminary data.</text>
</comment>
<sequence length="128" mass="14816">MLGFIPFITGLIGITAFVLFRLWEAQRTERFFEQARKSLDSVAERLYRVMVFGEIPRHYRTKTATVLRFFSHHAIHTAVLALRSIERPLTRMSHRMRMSSSESKQEPSDFLKTITPDKKDGKSGVDSV</sequence>
<gene>
    <name evidence="3" type="ORF">COU15_03330</name>
</gene>
<feature type="compositionally biased region" description="Basic and acidic residues" evidence="1">
    <location>
        <begin position="103"/>
        <end position="128"/>
    </location>
</feature>
<dbReference type="Proteomes" id="UP000229315">
    <property type="component" value="Unassembled WGS sequence"/>
</dbReference>
<accession>A0A2H0UEV6</accession>
<keyword evidence="2" id="KW-1133">Transmembrane helix</keyword>
<keyword evidence="2" id="KW-0812">Transmembrane</keyword>
<protein>
    <submittedName>
        <fullName evidence="3">Uncharacterized protein</fullName>
    </submittedName>
</protein>
<organism evidence="3 4">
    <name type="scientific">Candidatus Kaiserbacteria bacterium CG10_big_fil_rev_8_21_14_0_10_45_20</name>
    <dbReference type="NCBI Taxonomy" id="1974607"/>
    <lineage>
        <taxon>Bacteria</taxon>
        <taxon>Candidatus Kaiseribacteriota</taxon>
    </lineage>
</organism>
<evidence type="ECO:0000313" key="3">
    <source>
        <dbReference type="EMBL" id="PIR84958.1"/>
    </source>
</evidence>
<feature type="transmembrane region" description="Helical" evidence="2">
    <location>
        <begin position="6"/>
        <end position="23"/>
    </location>
</feature>
<reference evidence="4" key="1">
    <citation type="submission" date="2017-09" db="EMBL/GenBank/DDBJ databases">
        <title>Depth-based differentiation of microbial function through sediment-hosted aquifers and enrichment of novel symbionts in the deep terrestrial subsurface.</title>
        <authorList>
            <person name="Probst A.J."/>
            <person name="Ladd B."/>
            <person name="Jarett J.K."/>
            <person name="Geller-Mcgrath D.E."/>
            <person name="Sieber C.M.K."/>
            <person name="Emerson J.B."/>
            <person name="Anantharaman K."/>
            <person name="Thomas B.C."/>
            <person name="Malmstrom R."/>
            <person name="Stieglmeier M."/>
            <person name="Klingl A."/>
            <person name="Woyke T."/>
            <person name="Ryan C.M."/>
            <person name="Banfield J.F."/>
        </authorList>
    </citation>
    <scope>NUCLEOTIDE SEQUENCE [LARGE SCALE GENOMIC DNA]</scope>
</reference>
<evidence type="ECO:0000256" key="1">
    <source>
        <dbReference type="SAM" id="MobiDB-lite"/>
    </source>
</evidence>
<dbReference type="AlphaFoldDB" id="A0A2H0UEV6"/>